<keyword evidence="1" id="KW-0677">Repeat</keyword>
<keyword evidence="2" id="KW-0547">Nucleotide-binding</keyword>
<reference evidence="5 6" key="1">
    <citation type="journal article" date="2015" name="Environ. Microbiol.">
        <title>Genome analyses suggest the presence of polyploidy and recent human-driven expansions in eight global populations of the honeybee pathogen Nosema ceranae.</title>
        <authorList>
            <person name="Pelin A."/>
            <person name="Selman M."/>
            <person name="Aris-Brosou S."/>
            <person name="Farinelli L."/>
            <person name="Corradi N."/>
        </authorList>
    </citation>
    <scope>NUCLEOTIDE SEQUENCE [LARGE SCALE GENOMIC DNA]</scope>
    <source>
        <strain evidence="5 6">PA08 1199</strain>
    </source>
</reference>
<dbReference type="SUPFAM" id="SSF52540">
    <property type="entry name" value="P-loop containing nucleoside triphosphate hydrolases"/>
    <property type="match status" value="2"/>
</dbReference>
<dbReference type="GO" id="GO:0005524">
    <property type="term" value="F:ATP binding"/>
    <property type="evidence" value="ECO:0007669"/>
    <property type="project" value="UniProtKB-KW"/>
</dbReference>
<dbReference type="EMBL" id="JPQZ01000046">
    <property type="protein sequence ID" value="KKO74771.1"/>
    <property type="molecule type" value="Genomic_DNA"/>
</dbReference>
<dbReference type="GeneID" id="36320642"/>
<dbReference type="FunFam" id="3.40.50.300:FF:001092">
    <property type="entry name" value="ATP-binding cassette sub-family F member 2"/>
    <property type="match status" value="1"/>
</dbReference>
<comment type="caution">
    <text evidence="5">The sequence shown here is derived from an EMBL/GenBank/DDBJ whole genome shotgun (WGS) entry which is preliminary data.</text>
</comment>
<organism evidence="5 6">
    <name type="scientific">Vairimorpha ceranae</name>
    <dbReference type="NCBI Taxonomy" id="40302"/>
    <lineage>
        <taxon>Eukaryota</taxon>
        <taxon>Fungi</taxon>
        <taxon>Fungi incertae sedis</taxon>
        <taxon>Microsporidia</taxon>
        <taxon>Nosematidae</taxon>
        <taxon>Vairimorpha</taxon>
    </lineage>
</organism>
<dbReference type="InterPro" id="IPR003439">
    <property type="entry name" value="ABC_transporter-like_ATP-bd"/>
</dbReference>
<dbReference type="Gene3D" id="3.40.50.300">
    <property type="entry name" value="P-loop containing nucleotide triphosphate hydrolases"/>
    <property type="match status" value="3"/>
</dbReference>
<keyword evidence="3 5" id="KW-0067">ATP-binding</keyword>
<dbReference type="GO" id="GO:0016887">
    <property type="term" value="F:ATP hydrolysis activity"/>
    <property type="evidence" value="ECO:0007669"/>
    <property type="project" value="InterPro"/>
</dbReference>
<dbReference type="Pfam" id="PF00005">
    <property type="entry name" value="ABC_tran"/>
    <property type="match status" value="2"/>
</dbReference>
<proteinExistence type="predicted"/>
<dbReference type="InterPro" id="IPR027417">
    <property type="entry name" value="P-loop_NTPase"/>
</dbReference>
<dbReference type="PANTHER" id="PTHR19211">
    <property type="entry name" value="ATP-BINDING TRANSPORT PROTEIN-RELATED"/>
    <property type="match status" value="1"/>
</dbReference>
<dbReference type="OrthoDB" id="2110130at2759"/>
<dbReference type="Proteomes" id="UP000034350">
    <property type="component" value="Unassembled WGS sequence"/>
</dbReference>
<evidence type="ECO:0000313" key="6">
    <source>
        <dbReference type="Proteomes" id="UP000034350"/>
    </source>
</evidence>
<dbReference type="VEuPathDB" id="MicrosporidiaDB:AAJ76_4600014327"/>
<dbReference type="VEuPathDB" id="MicrosporidiaDB:NCER_102007"/>
<dbReference type="VEuPathDB" id="MicrosporidiaDB:NCER_102006"/>
<dbReference type="InterPro" id="IPR032781">
    <property type="entry name" value="ABC_tran_Xtn"/>
</dbReference>
<feature type="domain" description="ABC transporter" evidence="4">
    <location>
        <begin position="86"/>
        <end position="285"/>
    </location>
</feature>
<dbReference type="RefSeq" id="XP_024330513.1">
    <property type="nucleotide sequence ID" value="XM_024475695.1"/>
</dbReference>
<evidence type="ECO:0000256" key="2">
    <source>
        <dbReference type="ARBA" id="ARBA00022741"/>
    </source>
</evidence>
<evidence type="ECO:0000256" key="1">
    <source>
        <dbReference type="ARBA" id="ARBA00022737"/>
    </source>
</evidence>
<dbReference type="Pfam" id="PF12848">
    <property type="entry name" value="ABC_tran_Xtn"/>
    <property type="match status" value="1"/>
</dbReference>
<accession>A0A0F9WB18</accession>
<gene>
    <name evidence="5" type="ORF">AAJ76_4600014327</name>
</gene>
<dbReference type="VEuPathDB" id="MicrosporidiaDB:G9O61_00g010400"/>
<feature type="domain" description="ABC transporter" evidence="4">
    <location>
        <begin position="351"/>
        <end position="555"/>
    </location>
</feature>
<name>A0A0F9WB18_9MICR</name>
<dbReference type="PROSITE" id="PS50893">
    <property type="entry name" value="ABC_TRANSPORTER_2"/>
    <property type="match status" value="2"/>
</dbReference>
<dbReference type="FunFam" id="3.40.50.300:FF:000011">
    <property type="entry name" value="Putative ABC transporter ATP-binding component"/>
    <property type="match status" value="1"/>
</dbReference>
<protein>
    <submittedName>
        <fullName evidence="5">Atp-binding cassette sub-family f member 3</fullName>
    </submittedName>
</protein>
<dbReference type="InterPro" id="IPR050611">
    <property type="entry name" value="ABCF"/>
</dbReference>
<dbReference type="CDD" id="cd03221">
    <property type="entry name" value="ABCF_EF-3"/>
    <property type="match status" value="2"/>
</dbReference>
<dbReference type="AlphaFoldDB" id="A0A0F9WB18"/>
<dbReference type="InterPro" id="IPR003593">
    <property type="entry name" value="AAA+_ATPase"/>
</dbReference>
<evidence type="ECO:0000259" key="4">
    <source>
        <dbReference type="PROSITE" id="PS50893"/>
    </source>
</evidence>
<sequence>MNLDQVKKEFLEKLKTYPFETDEEALSWGITDYKLNYASKPIPLETPFCIQPKKVNKKMASTSEILENDTIFSESTEDEYSSTDEIYHDDIVMNINLSIKSKLIIDSCNLTINRSKKYGLVGRNGIGKTTFLKNIKKRKFGIPRGIKIYMIEQECNLDITVLEHVGENGGRILSGFGFTKEMFNFNLKDLSGGWRMRAHLAKAININPDLLLLDEPTNYLDINALNWLEKQIKDLKTVIIVSHDRTFLNNVVDEILHLNDYKIDIYKGNYDAFVAQRNNRLLQLKREYENQLRQREHLQSFIDRFRASAARAALAQSKIKQLAKMPPLIPPKKDPIIKFTFDCTVCKGILVEMRDVKFSYVQGKQIFENVTISITNKSRIVVVGANGQGKSTFLKMLTNNLQNCDGYIIKASSLRVGYFAQHHVDNLNINEKVLDLMLKKYTLEESKRSLANFGLNVDNQRIGTLSGGQKSRLTMALINGLKPNLLVFDEPTNHLDMESIEALAECIRKFEGGVVCVSHDLNFVSKAFSEVYVCENKTLKYFRGSAADYKESIKS</sequence>
<evidence type="ECO:0000256" key="3">
    <source>
        <dbReference type="ARBA" id="ARBA00022840"/>
    </source>
</evidence>
<evidence type="ECO:0000313" key="5">
    <source>
        <dbReference type="EMBL" id="KKO74771.1"/>
    </source>
</evidence>
<keyword evidence="6" id="KW-1185">Reference proteome</keyword>
<dbReference type="PANTHER" id="PTHR19211:SF117">
    <property type="entry name" value="ATP-BINDING CASSETTE SUB-FAMILY F MEMBER 3"/>
    <property type="match status" value="1"/>
</dbReference>
<dbReference type="SMART" id="SM00382">
    <property type="entry name" value="AAA"/>
    <property type="match status" value="2"/>
</dbReference>